<reference evidence="1 2" key="1">
    <citation type="submission" date="2018-05" db="EMBL/GenBank/DDBJ databases">
        <title>Mucilaginibacter hurinus sp. nov., isolated from briquette warehouse soil.</title>
        <authorList>
            <person name="Choi L."/>
        </authorList>
    </citation>
    <scope>NUCLEOTIDE SEQUENCE [LARGE SCALE GENOMIC DNA]</scope>
    <source>
        <strain evidence="1 2">ZR32</strain>
    </source>
</reference>
<protein>
    <recommendedName>
        <fullName evidence="3">SGNH/GDSL hydrolase family protein</fullName>
    </recommendedName>
</protein>
<dbReference type="EMBL" id="QGDC01000003">
    <property type="protein sequence ID" value="RCH55491.1"/>
    <property type="molecule type" value="Genomic_DNA"/>
</dbReference>
<accession>A0A367GRY2</accession>
<evidence type="ECO:0000313" key="1">
    <source>
        <dbReference type="EMBL" id="RCH55491.1"/>
    </source>
</evidence>
<keyword evidence="2" id="KW-1185">Reference proteome</keyword>
<evidence type="ECO:0008006" key="3">
    <source>
        <dbReference type="Google" id="ProtNLM"/>
    </source>
</evidence>
<organism evidence="1 2">
    <name type="scientific">Mucilaginibacter hurinus</name>
    <dbReference type="NCBI Taxonomy" id="2201324"/>
    <lineage>
        <taxon>Bacteria</taxon>
        <taxon>Pseudomonadati</taxon>
        <taxon>Bacteroidota</taxon>
        <taxon>Sphingobacteriia</taxon>
        <taxon>Sphingobacteriales</taxon>
        <taxon>Sphingobacteriaceae</taxon>
        <taxon>Mucilaginibacter</taxon>
    </lineage>
</organism>
<proteinExistence type="predicted"/>
<dbReference type="OrthoDB" id="653624at2"/>
<comment type="caution">
    <text evidence="1">The sequence shown here is derived from an EMBL/GenBank/DDBJ whole genome shotgun (WGS) entry which is preliminary data.</text>
</comment>
<sequence>MIFRSILFAVVALLLYAAYVAYGNSSPKAQHTWQENIIRTQEYIYSDSLLKCDVVLGTSLTDKVNKDSLPKGVYMLTYPGFSVWDGLEVVKKAHGKPKYLFIEQNAILKPASPNFEDYIFNELNYYSKKHIPILQDAYQPVGQIADWVDWHSQPRVRFFSNYIFNPVLRVFQGDTIKTIDASEHYEQMRKLRNAVDTAIVRETFTRLKKEVDALQSKGTIVYFFGTPVHKEVYFNDQSKAIRAAFKQYMPAGQYHYLPDVNIAEYVTIRDQIHLNSESAKDYTRVLARQIAEARQNKY</sequence>
<dbReference type="RefSeq" id="WP_114004407.1">
    <property type="nucleotide sequence ID" value="NZ_QGDC01000003.1"/>
</dbReference>
<dbReference type="Proteomes" id="UP000253209">
    <property type="component" value="Unassembled WGS sequence"/>
</dbReference>
<evidence type="ECO:0000313" key="2">
    <source>
        <dbReference type="Proteomes" id="UP000253209"/>
    </source>
</evidence>
<dbReference type="AlphaFoldDB" id="A0A367GRY2"/>
<gene>
    <name evidence="1" type="ORF">DJ568_06245</name>
</gene>
<name>A0A367GRY2_9SPHI</name>